<accession>A0A258FL11</accession>
<proteinExistence type="predicted"/>
<gene>
    <name evidence="1" type="ORF">B7Z01_09195</name>
</gene>
<evidence type="ECO:0000313" key="2">
    <source>
        <dbReference type="Proteomes" id="UP000215595"/>
    </source>
</evidence>
<evidence type="ECO:0000313" key="1">
    <source>
        <dbReference type="EMBL" id="OYX33270.1"/>
    </source>
</evidence>
<dbReference type="AlphaFoldDB" id="A0A258FL11"/>
<organism evidence="1 2">
    <name type="scientific">Brevundimonas subvibrioides</name>
    <dbReference type="NCBI Taxonomy" id="74313"/>
    <lineage>
        <taxon>Bacteria</taxon>
        <taxon>Pseudomonadati</taxon>
        <taxon>Pseudomonadota</taxon>
        <taxon>Alphaproteobacteria</taxon>
        <taxon>Caulobacterales</taxon>
        <taxon>Caulobacteraceae</taxon>
        <taxon>Brevundimonas</taxon>
    </lineage>
</organism>
<comment type="caution">
    <text evidence="1">The sequence shown here is derived from an EMBL/GenBank/DDBJ whole genome shotgun (WGS) entry which is preliminary data.</text>
</comment>
<reference evidence="1 2" key="1">
    <citation type="submission" date="2017-03" db="EMBL/GenBank/DDBJ databases">
        <title>Lifting the veil on microbial sulfur biogeochemistry in mining wastewaters.</title>
        <authorList>
            <person name="Kantor R.S."/>
            <person name="Colenbrander Nelson T."/>
            <person name="Marshall S."/>
            <person name="Bennett D."/>
            <person name="Apte S."/>
            <person name="Camacho D."/>
            <person name="Thomas B.C."/>
            <person name="Warren L.A."/>
            <person name="Banfield J.F."/>
        </authorList>
    </citation>
    <scope>NUCLEOTIDE SEQUENCE [LARGE SCALE GENOMIC DNA]</scope>
    <source>
        <strain evidence="1">32-69-9</strain>
    </source>
</reference>
<protein>
    <submittedName>
        <fullName evidence="1">Uncharacterized protein</fullName>
    </submittedName>
</protein>
<name>A0A258FL11_9CAUL</name>
<dbReference type="EMBL" id="NCEB01000017">
    <property type="protein sequence ID" value="OYX33270.1"/>
    <property type="molecule type" value="Genomic_DNA"/>
</dbReference>
<dbReference type="Proteomes" id="UP000215595">
    <property type="component" value="Unassembled WGS sequence"/>
</dbReference>
<sequence length="128" mass="13486">MLSLLIALSFLPAQTAVTEADYREAVGCSAVARVAESWAGGSDSLGERMLAEGYKTTADRLNGFAFQFGEYGGLTDEEIEADIDAARGEANQAVMASTTPAEFRTSKAELFQAADVCAQTLMRFSAGG</sequence>